<evidence type="ECO:0000256" key="5">
    <source>
        <dbReference type="ARBA" id="ARBA00023110"/>
    </source>
</evidence>
<comment type="catalytic activity">
    <reaction evidence="1">
        <text>[protein]-peptidylproline (omega=180) = [protein]-peptidylproline (omega=0)</text>
        <dbReference type="Rhea" id="RHEA:16237"/>
        <dbReference type="Rhea" id="RHEA-COMP:10747"/>
        <dbReference type="Rhea" id="RHEA-COMP:10748"/>
        <dbReference type="ChEBI" id="CHEBI:83833"/>
        <dbReference type="ChEBI" id="CHEBI:83834"/>
        <dbReference type="EC" id="5.2.1.8"/>
    </reaction>
</comment>
<comment type="similarity">
    <text evidence="2">Belongs to the PpiC/parvulin rotamase family.</text>
</comment>
<evidence type="ECO:0000256" key="6">
    <source>
        <dbReference type="ARBA" id="ARBA00030642"/>
    </source>
</evidence>
<protein>
    <recommendedName>
        <fullName evidence="4">Parvulin-like PPIase</fullName>
        <ecNumber evidence="3">5.2.1.8</ecNumber>
    </recommendedName>
    <alternativeName>
        <fullName evidence="6">Peptidyl-prolyl cis-trans isomerase plp</fullName>
    </alternativeName>
    <alternativeName>
        <fullName evidence="7">Rotamase plp</fullName>
    </alternativeName>
</protein>
<dbReference type="PROSITE" id="PS01096">
    <property type="entry name" value="PPIC_PPIASE_1"/>
    <property type="match status" value="1"/>
</dbReference>
<dbReference type="InterPro" id="IPR027304">
    <property type="entry name" value="Trigger_fact/SurA_dom_sf"/>
</dbReference>
<dbReference type="PANTHER" id="PTHR47245:SF2">
    <property type="entry name" value="PEPTIDYL-PROLYL CIS-TRANS ISOMERASE HP_0175-RELATED"/>
    <property type="match status" value="1"/>
</dbReference>
<evidence type="ECO:0000313" key="12">
    <source>
        <dbReference type="EMBL" id="SMF33636.1"/>
    </source>
</evidence>
<sequence length="305" mass="32905">MTRSRFLVSALVGAALLIGPSLAVAEDATAPAGDDPVVAVVNGQELHQSDVLRSAKDLPPQMQAQISMLFPALIQRLVDLTLLSQAARDQGLADDKRVKELVAEAETDAVRRVYLEDKIDAAMTDEKLQEAYKQYLAENPAGEEVKARHILLKDKESAEKIIDQLNKGADFEKLAKENSTGPSAAQGGDLGWFAKDQMVEPFSKAAFELKKGEYTKAPVKTQFGWHVIKVEDRRTKAAPSFAEVESKLREQLARKVIDDEVQALRKTAKIDIKQQAAAPGTAAPDAAAPATGGEAPADGTQPKAQ</sequence>
<feature type="domain" description="PpiC" evidence="11">
    <location>
        <begin position="142"/>
        <end position="232"/>
    </location>
</feature>
<dbReference type="Proteomes" id="UP000192917">
    <property type="component" value="Unassembled WGS sequence"/>
</dbReference>
<dbReference type="RefSeq" id="WP_085123508.1">
    <property type="nucleotide sequence ID" value="NZ_FWZX01000011.1"/>
</dbReference>
<dbReference type="SUPFAM" id="SSF54534">
    <property type="entry name" value="FKBP-like"/>
    <property type="match status" value="1"/>
</dbReference>
<evidence type="ECO:0000256" key="3">
    <source>
        <dbReference type="ARBA" id="ARBA00013194"/>
    </source>
</evidence>
<feature type="chain" id="PRO_5011010744" description="Parvulin-like PPIase" evidence="10">
    <location>
        <begin position="26"/>
        <end position="305"/>
    </location>
</feature>
<keyword evidence="13" id="KW-1185">Reference proteome</keyword>
<dbReference type="InterPro" id="IPR000297">
    <property type="entry name" value="PPIase_PpiC"/>
</dbReference>
<dbReference type="GO" id="GO:0003755">
    <property type="term" value="F:peptidyl-prolyl cis-trans isomerase activity"/>
    <property type="evidence" value="ECO:0007669"/>
    <property type="project" value="UniProtKB-KW"/>
</dbReference>
<keyword evidence="10" id="KW-0732">Signal</keyword>
<keyword evidence="8 12" id="KW-0413">Isomerase</keyword>
<organism evidence="12 13">
    <name type="scientific">Tistlia consotensis USBA 355</name>
    <dbReference type="NCBI Taxonomy" id="560819"/>
    <lineage>
        <taxon>Bacteria</taxon>
        <taxon>Pseudomonadati</taxon>
        <taxon>Pseudomonadota</taxon>
        <taxon>Alphaproteobacteria</taxon>
        <taxon>Rhodospirillales</taxon>
        <taxon>Rhodovibrionaceae</taxon>
        <taxon>Tistlia</taxon>
    </lineage>
</organism>
<accession>A0A1Y6BY60</accession>
<dbReference type="EC" id="5.2.1.8" evidence="3"/>
<feature type="compositionally biased region" description="Low complexity" evidence="9">
    <location>
        <begin position="276"/>
        <end position="305"/>
    </location>
</feature>
<dbReference type="InterPro" id="IPR046357">
    <property type="entry name" value="PPIase_dom_sf"/>
</dbReference>
<feature type="signal peptide" evidence="10">
    <location>
        <begin position="1"/>
        <end position="25"/>
    </location>
</feature>
<evidence type="ECO:0000259" key="11">
    <source>
        <dbReference type="PROSITE" id="PS50198"/>
    </source>
</evidence>
<evidence type="ECO:0000256" key="9">
    <source>
        <dbReference type="SAM" id="MobiDB-lite"/>
    </source>
</evidence>
<evidence type="ECO:0000313" key="13">
    <source>
        <dbReference type="Proteomes" id="UP000192917"/>
    </source>
</evidence>
<dbReference type="Gene3D" id="1.10.8.1040">
    <property type="match status" value="1"/>
</dbReference>
<dbReference type="Gene3D" id="3.10.50.40">
    <property type="match status" value="1"/>
</dbReference>
<reference evidence="12 13" key="1">
    <citation type="submission" date="2017-04" db="EMBL/GenBank/DDBJ databases">
        <authorList>
            <person name="Afonso C.L."/>
            <person name="Miller P.J."/>
            <person name="Scott M.A."/>
            <person name="Spackman E."/>
            <person name="Goraichik I."/>
            <person name="Dimitrov K.M."/>
            <person name="Suarez D.L."/>
            <person name="Swayne D.E."/>
        </authorList>
    </citation>
    <scope>NUCLEOTIDE SEQUENCE [LARGE SCALE GENOMIC DNA]</scope>
    <source>
        <strain evidence="12 13">USBA 355</strain>
    </source>
</reference>
<keyword evidence="5 8" id="KW-0697">Rotamase</keyword>
<evidence type="ECO:0000256" key="4">
    <source>
        <dbReference type="ARBA" id="ARBA00018370"/>
    </source>
</evidence>
<evidence type="ECO:0000256" key="1">
    <source>
        <dbReference type="ARBA" id="ARBA00000971"/>
    </source>
</evidence>
<dbReference type="STRING" id="560819.SAMN05428998_111137"/>
<dbReference type="PROSITE" id="PS50198">
    <property type="entry name" value="PPIC_PPIASE_2"/>
    <property type="match status" value="1"/>
</dbReference>
<dbReference type="InterPro" id="IPR050245">
    <property type="entry name" value="PrsA_foldase"/>
</dbReference>
<dbReference type="AlphaFoldDB" id="A0A1Y6BY60"/>
<evidence type="ECO:0000256" key="2">
    <source>
        <dbReference type="ARBA" id="ARBA00007656"/>
    </source>
</evidence>
<evidence type="ECO:0000256" key="8">
    <source>
        <dbReference type="PROSITE-ProRule" id="PRU00278"/>
    </source>
</evidence>
<dbReference type="InterPro" id="IPR023058">
    <property type="entry name" value="PPIase_PpiC_CS"/>
</dbReference>
<dbReference type="EMBL" id="FWZX01000011">
    <property type="protein sequence ID" value="SMF33636.1"/>
    <property type="molecule type" value="Genomic_DNA"/>
</dbReference>
<dbReference type="PANTHER" id="PTHR47245">
    <property type="entry name" value="PEPTIDYLPROLYL ISOMERASE"/>
    <property type="match status" value="1"/>
</dbReference>
<evidence type="ECO:0000256" key="7">
    <source>
        <dbReference type="ARBA" id="ARBA00031484"/>
    </source>
</evidence>
<evidence type="ECO:0000256" key="10">
    <source>
        <dbReference type="SAM" id="SignalP"/>
    </source>
</evidence>
<dbReference type="Pfam" id="PF13616">
    <property type="entry name" value="Rotamase_3"/>
    <property type="match status" value="1"/>
</dbReference>
<gene>
    <name evidence="12" type="ORF">SAMN05428998_111137</name>
</gene>
<feature type="region of interest" description="Disordered" evidence="9">
    <location>
        <begin position="271"/>
        <end position="305"/>
    </location>
</feature>
<dbReference type="SUPFAM" id="SSF109998">
    <property type="entry name" value="Triger factor/SurA peptide-binding domain-like"/>
    <property type="match status" value="1"/>
</dbReference>
<name>A0A1Y6BY60_9PROT</name>
<proteinExistence type="inferred from homology"/>